<dbReference type="Pfam" id="PF19499">
    <property type="entry name" value="DUF6034"/>
    <property type="match status" value="2"/>
</dbReference>
<dbReference type="PROSITE" id="PS51257">
    <property type="entry name" value="PROKAR_LIPOPROTEIN"/>
    <property type="match status" value="1"/>
</dbReference>
<gene>
    <name evidence="2" type="ORF">CHK_0952</name>
</gene>
<feature type="chain" id="PRO_5039354593" evidence="1">
    <location>
        <begin position="26"/>
        <end position="482"/>
    </location>
</feature>
<feature type="signal peptide" evidence="1">
    <location>
        <begin position="1"/>
        <end position="25"/>
    </location>
</feature>
<dbReference type="Proteomes" id="UP000034076">
    <property type="component" value="Unassembled WGS sequence"/>
</dbReference>
<sequence length="482" mass="53296">MKKMKAKSYSIFWIFILCISFFATACQATPNQAAVVGKSDANFQSANDSNESDPNSGGLLIQTLGAPDRWVLDGSGASSNSHMTLNIDAEIVLPSVSQIPVVSASPRNFTQDDIDLVKNTFFGENAEYREYSVETKENIEEHILSIKKELSTLDNSSESTSHRDQLNSRINELETEYISAPSESDLKEAEPILQKGFVVPGSEGGECEGFSVSTNKDGKRYIFETANNWLGYLTYMCINDGDWAYTATSGEPYNISISKEDAAKKATELVSKITQDYELCYVGCAARQAKYSTNNWGWACVFMRSINGCPTAYASNEIGEHMEDTNATPIRYEKIMVVVDDGGIASFKWESPMAINSVETESADLMSFNEIEKIALDAINTDYMAQNDMYDNFTVDVTRVELGLMRIKQPNSGAYYYSPVWNIFSKITSATLPGEASETFDEPQAYDDAGNPIRLDSGFTEVWGPVTLNAIDGSRIDRNVGY</sequence>
<dbReference type="InterPro" id="IPR046098">
    <property type="entry name" value="DUF6034"/>
</dbReference>
<accession>A0A0M2NGA3</accession>
<name>A0A0M2NGA3_9FIRM</name>
<protein>
    <submittedName>
        <fullName evidence="2">Uncharacterized protein</fullName>
    </submittedName>
</protein>
<keyword evidence="1" id="KW-0732">Signal</keyword>
<reference evidence="2 3" key="1">
    <citation type="submission" date="2015-04" db="EMBL/GenBank/DDBJ databases">
        <title>Draft genome sequence of bacteremic isolate Catabacter hongkongensis type strain HKU16T.</title>
        <authorList>
            <person name="Lau S.K."/>
            <person name="Teng J.L."/>
            <person name="Huang Y."/>
            <person name="Curreem S.O."/>
            <person name="Tsui S.K."/>
            <person name="Woo P.C."/>
        </authorList>
    </citation>
    <scope>NUCLEOTIDE SEQUENCE [LARGE SCALE GENOMIC DNA]</scope>
    <source>
        <strain evidence="2 3">HKU16</strain>
    </source>
</reference>
<comment type="caution">
    <text evidence="2">The sequence shown here is derived from an EMBL/GenBank/DDBJ whole genome shotgun (WGS) entry which is preliminary data.</text>
</comment>
<dbReference type="EMBL" id="LAYJ01000070">
    <property type="protein sequence ID" value="KKI51554.1"/>
    <property type="molecule type" value="Genomic_DNA"/>
</dbReference>
<evidence type="ECO:0000313" key="2">
    <source>
        <dbReference type="EMBL" id="KKI51554.1"/>
    </source>
</evidence>
<evidence type="ECO:0000313" key="3">
    <source>
        <dbReference type="Proteomes" id="UP000034076"/>
    </source>
</evidence>
<organism evidence="2 3">
    <name type="scientific">Christensenella hongkongensis</name>
    <dbReference type="NCBI Taxonomy" id="270498"/>
    <lineage>
        <taxon>Bacteria</taxon>
        <taxon>Bacillati</taxon>
        <taxon>Bacillota</taxon>
        <taxon>Clostridia</taxon>
        <taxon>Christensenellales</taxon>
        <taxon>Christensenellaceae</taxon>
        <taxon>Christensenella</taxon>
    </lineage>
</organism>
<evidence type="ECO:0000256" key="1">
    <source>
        <dbReference type="SAM" id="SignalP"/>
    </source>
</evidence>
<dbReference type="AlphaFoldDB" id="A0A0M2NGA3"/>
<dbReference type="RefSeq" id="WP_046442869.1">
    <property type="nucleotide sequence ID" value="NZ_LAYJ01000070.1"/>
</dbReference>
<keyword evidence="3" id="KW-1185">Reference proteome</keyword>
<proteinExistence type="predicted"/>
<dbReference type="OrthoDB" id="1826321at2"/>